<dbReference type="Pfam" id="PF01627">
    <property type="entry name" value="Hpt"/>
    <property type="match status" value="1"/>
</dbReference>
<feature type="compositionally biased region" description="Pro residues" evidence="10">
    <location>
        <begin position="393"/>
        <end position="411"/>
    </location>
</feature>
<feature type="compositionally biased region" description="Acidic residues" evidence="10">
    <location>
        <begin position="354"/>
        <end position="366"/>
    </location>
</feature>
<feature type="region of interest" description="Disordered" evidence="10">
    <location>
        <begin position="336"/>
        <end position="430"/>
    </location>
</feature>
<dbReference type="Proteomes" id="UP001607157">
    <property type="component" value="Unassembled WGS sequence"/>
</dbReference>
<comment type="caution">
    <text evidence="13">The sequence shown here is derived from an EMBL/GenBank/DDBJ whole genome shotgun (WGS) entry which is preliminary data.</text>
</comment>
<evidence type="ECO:0000256" key="10">
    <source>
        <dbReference type="SAM" id="MobiDB-lite"/>
    </source>
</evidence>
<dbReference type="CDD" id="cd00088">
    <property type="entry name" value="HPT"/>
    <property type="match status" value="1"/>
</dbReference>
<dbReference type="RefSeq" id="WP_377167810.1">
    <property type="nucleotide sequence ID" value="NZ_JBHTJC010000001.1"/>
</dbReference>
<keyword evidence="14" id="KW-1185">Reference proteome</keyword>
<keyword evidence="6" id="KW-0418">Kinase</keyword>
<dbReference type="EMBL" id="JBIHMM010000001">
    <property type="protein sequence ID" value="MFH0253357.1"/>
    <property type="molecule type" value="Genomic_DNA"/>
</dbReference>
<evidence type="ECO:0000256" key="7">
    <source>
        <dbReference type="ARBA" id="ARBA00023012"/>
    </source>
</evidence>
<evidence type="ECO:0000313" key="14">
    <source>
        <dbReference type="Proteomes" id="UP001607157"/>
    </source>
</evidence>
<feature type="domain" description="CheW-like" evidence="11">
    <location>
        <begin position="1023"/>
        <end position="1155"/>
    </location>
</feature>
<reference evidence="13 14" key="1">
    <citation type="submission" date="2024-10" db="EMBL/GenBank/DDBJ databases">
        <authorList>
            <person name="Yang X.-N."/>
        </authorList>
    </citation>
    <scope>NUCLEOTIDE SEQUENCE [LARGE SCALE GENOMIC DNA]</scope>
    <source>
        <strain evidence="13 14">CAU 1059</strain>
    </source>
</reference>
<evidence type="ECO:0000313" key="13">
    <source>
        <dbReference type="EMBL" id="MFH0253357.1"/>
    </source>
</evidence>
<dbReference type="PANTHER" id="PTHR43395:SF10">
    <property type="entry name" value="CHEMOTAXIS PROTEIN CHEA"/>
    <property type="match status" value="1"/>
</dbReference>
<feature type="compositionally biased region" description="Acidic residues" evidence="10">
    <location>
        <begin position="146"/>
        <end position="160"/>
    </location>
</feature>
<feature type="domain" description="HPt" evidence="12">
    <location>
        <begin position="1"/>
        <end position="106"/>
    </location>
</feature>
<evidence type="ECO:0000256" key="4">
    <source>
        <dbReference type="ARBA" id="ARBA00022679"/>
    </source>
</evidence>
<keyword evidence="3 9" id="KW-0597">Phosphoprotein</keyword>
<evidence type="ECO:0000256" key="3">
    <source>
        <dbReference type="ARBA" id="ARBA00022553"/>
    </source>
</evidence>
<keyword evidence="7" id="KW-0902">Two-component regulatory system</keyword>
<feature type="compositionally biased region" description="Low complexity" evidence="10">
    <location>
        <begin position="412"/>
        <end position="424"/>
    </location>
</feature>
<dbReference type="PANTHER" id="PTHR43395">
    <property type="entry name" value="SENSOR HISTIDINE KINASE CHEA"/>
    <property type="match status" value="1"/>
</dbReference>
<evidence type="ECO:0000256" key="8">
    <source>
        <dbReference type="ARBA" id="ARBA00035100"/>
    </source>
</evidence>
<dbReference type="InterPro" id="IPR008207">
    <property type="entry name" value="Sig_transdc_His_kin_Hpt_dom"/>
</dbReference>
<evidence type="ECO:0000259" key="11">
    <source>
        <dbReference type="PROSITE" id="PS50851"/>
    </source>
</evidence>
<evidence type="ECO:0000256" key="2">
    <source>
        <dbReference type="ARBA" id="ARBA00012438"/>
    </source>
</evidence>
<dbReference type="InterPro" id="IPR051315">
    <property type="entry name" value="Bact_Chemotaxis_CheA"/>
</dbReference>
<dbReference type="Gene3D" id="1.20.120.160">
    <property type="entry name" value="HPT domain"/>
    <property type="match status" value="1"/>
</dbReference>
<dbReference type="PROSITE" id="PS50894">
    <property type="entry name" value="HPT"/>
    <property type="match status" value="1"/>
</dbReference>
<dbReference type="SUPFAM" id="SSF47226">
    <property type="entry name" value="Histidine-containing phosphotransfer domain, HPT domain"/>
    <property type="match status" value="1"/>
</dbReference>
<comment type="catalytic activity">
    <reaction evidence="1">
        <text>ATP + protein L-histidine = ADP + protein N-phospho-L-histidine.</text>
        <dbReference type="EC" id="2.7.13.3"/>
    </reaction>
</comment>
<comment type="function">
    <text evidence="8">Involved in the transmission of sensory signals from the chemoreceptors to the flagellar motors. CheA is autophosphorylated; it can transfer its phosphate group to either CheB or CheY.</text>
</comment>
<dbReference type="PROSITE" id="PS50851">
    <property type="entry name" value="CHEW"/>
    <property type="match status" value="1"/>
</dbReference>
<feature type="region of interest" description="Disordered" evidence="10">
    <location>
        <begin position="778"/>
        <end position="798"/>
    </location>
</feature>
<feature type="compositionally biased region" description="Acidic residues" evidence="10">
    <location>
        <begin position="781"/>
        <end position="791"/>
    </location>
</feature>
<evidence type="ECO:0000256" key="6">
    <source>
        <dbReference type="ARBA" id="ARBA00022777"/>
    </source>
</evidence>
<feature type="compositionally biased region" description="Low complexity" evidence="10">
    <location>
        <begin position="219"/>
        <end position="237"/>
    </location>
</feature>
<evidence type="ECO:0000256" key="1">
    <source>
        <dbReference type="ARBA" id="ARBA00000085"/>
    </source>
</evidence>
<gene>
    <name evidence="13" type="ORF">ACGRVM_05610</name>
</gene>
<proteinExistence type="predicted"/>
<dbReference type="InterPro" id="IPR002545">
    <property type="entry name" value="CheW-lke_dom"/>
</dbReference>
<dbReference type="SUPFAM" id="SSF50341">
    <property type="entry name" value="CheW-like"/>
    <property type="match status" value="1"/>
</dbReference>
<evidence type="ECO:0000256" key="9">
    <source>
        <dbReference type="PROSITE-ProRule" id="PRU00110"/>
    </source>
</evidence>
<feature type="compositionally biased region" description="Low complexity" evidence="10">
    <location>
        <begin position="136"/>
        <end position="145"/>
    </location>
</feature>
<feature type="region of interest" description="Disordered" evidence="10">
    <location>
        <begin position="136"/>
        <end position="244"/>
    </location>
</feature>
<dbReference type="EC" id="2.7.13.3" evidence="2"/>
<dbReference type="InterPro" id="IPR036641">
    <property type="entry name" value="HPT_dom_sf"/>
</dbReference>
<sequence length="1160" mass="122664">MTDEMDEIWALYADDGAQALDAMEEELEKLADGAGDAGAGVGALFRAVHTFKGNSRVLGLGTVEGLAHLAEDLIGLVRDEGAELTPEIVEILVRTGDALRGMLEETADTRSDVDPGPSEPLKDDLRALIGRITSPEAEAAAGDSAAEAEDTAPQEDEPDAPVESPAKPAPKAPMFDPALAGLLDQLDGGDGANFDDFEDDDFDDVDPVAEEETEEAPAAEDAPSAASAPEPAEDAAPGPVQTIAEITDGKLREADPLYRQIFADMAEKCIAALGAEIADWQDESPAKTRKEADGLRYAAGQMDLPDWCAPLDDFLADSAPDAGAAGSLRDALSALLARDTGGADEASGDAAPQPEEEAEQEPEIAPEAEAAPAPEPEAEVAAAVASEEKPAPKAKPAPKPAPKSAPKPKPAPVAEDPAPAASAPSTAEDRAADLPEGAAFFAEMAALYPEIAAQGMQVAAGTPPKPEAREALFQRITALARPHGYVRLIDAAEHLSQVEKGKGHRAAELAFYEELVTIERSVPAAIFGEDVMAPSRMLGAWCADHVFDTLGALRRGLEPAGAGKEWFPEFETLMRRVHFACLNYSMHPASQLTMSLIDLFARVRGDGGAGPDVILVQMGRGYVDTMELVFDALAQGDEPDLTRIETLFEDAANVCFIASGVVTAKSIETRLGLPPEFHRVLSPESVKAAHDAIGAGLNFFVLRADLNDDDALAQDFFDWITTGQVRMITNVTVFDGDRTLFDFLVASPLDADGMAERAALMDPSGARLSLALTLTVREAEPEPPAEAEADASELALSDAGDESPALLEAVGAISAGHALLEHELSRLASVDLMQDITDALRAAGVPPLDPRVRSVLHGKLDEHALRLQEISEAGAQLTTELSHLQQQSVAQRSRPAEVLLRPLQAYVATRSGGGELGARVTYVGGDIVLDRVLIEDLRGLLKALVNMRLAAPDAPTRFHVSIETDSDHVRVDVTDNGPTRSAPAELEAIAAPLRRRKGALREAVLPAGAGMRFHLRVPQNMIVLDGMVVRVGRVRYVLPIDAIQRILQTDNILPVTASGHTRMLNMGEDGLVPIHPLVPGSLGKEKAPRLFVIVQGAGRRIAIPVDELLGQQLVMLRPLEGVLSDMRDMSGIAILSGGEVGMIVSVGALAAQGKEEAWAS</sequence>
<name>A0ABW7I5B0_9RHOB</name>
<accession>A0ABW7I5B0</accession>
<feature type="compositionally biased region" description="Low complexity" evidence="10">
    <location>
        <begin position="176"/>
        <end position="186"/>
    </location>
</feature>
<protein>
    <recommendedName>
        <fullName evidence="2">histidine kinase</fullName>
        <ecNumber evidence="2">2.7.13.3</ecNumber>
    </recommendedName>
</protein>
<evidence type="ECO:0000256" key="5">
    <source>
        <dbReference type="ARBA" id="ARBA00022741"/>
    </source>
</evidence>
<dbReference type="SMART" id="SM00073">
    <property type="entry name" value="HPT"/>
    <property type="match status" value="1"/>
</dbReference>
<feature type="modified residue" description="Phosphohistidine" evidence="9">
    <location>
        <position position="49"/>
    </location>
</feature>
<organism evidence="13 14">
    <name type="scientific">Roseovarius aquimarinus</name>
    <dbReference type="NCBI Taxonomy" id="1229156"/>
    <lineage>
        <taxon>Bacteria</taxon>
        <taxon>Pseudomonadati</taxon>
        <taxon>Pseudomonadota</taxon>
        <taxon>Alphaproteobacteria</taxon>
        <taxon>Rhodobacterales</taxon>
        <taxon>Roseobacteraceae</taxon>
        <taxon>Roseovarius</taxon>
    </lineage>
</organism>
<dbReference type="SMART" id="SM00260">
    <property type="entry name" value="CheW"/>
    <property type="match status" value="1"/>
</dbReference>
<dbReference type="Pfam" id="PF01584">
    <property type="entry name" value="CheW"/>
    <property type="match status" value="1"/>
</dbReference>
<keyword evidence="5" id="KW-0547">Nucleotide-binding</keyword>
<feature type="compositionally biased region" description="Acidic residues" evidence="10">
    <location>
        <begin position="193"/>
        <end position="218"/>
    </location>
</feature>
<evidence type="ECO:0000259" key="12">
    <source>
        <dbReference type="PROSITE" id="PS50894"/>
    </source>
</evidence>
<keyword evidence="4" id="KW-0808">Transferase</keyword>
<dbReference type="Gene3D" id="2.30.30.40">
    <property type="entry name" value="SH3 Domains"/>
    <property type="match status" value="1"/>
</dbReference>
<dbReference type="InterPro" id="IPR036061">
    <property type="entry name" value="CheW-like_dom_sf"/>
</dbReference>